<dbReference type="RefSeq" id="WP_272182421.1">
    <property type="nucleotide sequence ID" value="NZ_JAQOMS010000002.1"/>
</dbReference>
<protein>
    <submittedName>
        <fullName evidence="2">Uncharacterized protein</fullName>
    </submittedName>
</protein>
<feature type="transmembrane region" description="Helical" evidence="1">
    <location>
        <begin position="52"/>
        <end position="76"/>
    </location>
</feature>
<feature type="transmembrane region" description="Helical" evidence="1">
    <location>
        <begin position="113"/>
        <end position="132"/>
    </location>
</feature>
<keyword evidence="1" id="KW-0472">Membrane</keyword>
<proteinExistence type="predicted"/>
<comment type="caution">
    <text evidence="2">The sequence shown here is derived from an EMBL/GenBank/DDBJ whole genome shotgun (WGS) entry which is preliminary data.</text>
</comment>
<dbReference type="EMBL" id="JAQOMS010000002">
    <property type="protein sequence ID" value="MDC2891443.1"/>
    <property type="molecule type" value="Genomic_DNA"/>
</dbReference>
<evidence type="ECO:0000313" key="2">
    <source>
        <dbReference type="EMBL" id="MDC2891443.1"/>
    </source>
</evidence>
<name>A0ABT5FJS0_9GAMM</name>
<keyword evidence="3" id="KW-1185">Reference proteome</keyword>
<accession>A0ABT5FJS0</accession>
<evidence type="ECO:0000256" key="1">
    <source>
        <dbReference type="SAM" id="Phobius"/>
    </source>
</evidence>
<feature type="transmembrane region" description="Helical" evidence="1">
    <location>
        <begin position="83"/>
        <end position="107"/>
    </location>
</feature>
<gene>
    <name evidence="2" type="ORF">PN838_25325</name>
</gene>
<dbReference type="Proteomes" id="UP001528411">
    <property type="component" value="Unassembled WGS sequence"/>
</dbReference>
<reference evidence="2 3" key="1">
    <citation type="submission" date="2023-01" db="EMBL/GenBank/DDBJ databases">
        <title>Psychrosphaera sp. nov., isolated from marine algae.</title>
        <authorList>
            <person name="Bayburt H."/>
            <person name="Choi B.J."/>
            <person name="Kim J.M."/>
            <person name="Choi D.G."/>
            <person name="Jeon C.O."/>
        </authorList>
    </citation>
    <scope>NUCLEOTIDE SEQUENCE [LARGE SCALE GENOMIC DNA]</scope>
    <source>
        <strain evidence="2 3">G1-22</strain>
    </source>
</reference>
<sequence length="143" mass="15713">MNVLLVFSGILSAVAALLHLGCIYFGAPWYRIFGAGEQMAQLAEQGSLQPTIITSGITMVLAIWSLYAFSAAGIIGKLPFMRLALVTITALYLCRGIVGLFLIFYPIGRTPQFWLWSSAICLLIGVVHLLGVKQQWRLLEPQL</sequence>
<keyword evidence="1" id="KW-1133">Transmembrane helix</keyword>
<keyword evidence="1" id="KW-0812">Transmembrane</keyword>
<evidence type="ECO:0000313" key="3">
    <source>
        <dbReference type="Proteomes" id="UP001528411"/>
    </source>
</evidence>
<organism evidence="2 3">
    <name type="scientific">Psychrosphaera algicola</name>
    <dbReference type="NCBI Taxonomy" id="3023714"/>
    <lineage>
        <taxon>Bacteria</taxon>
        <taxon>Pseudomonadati</taxon>
        <taxon>Pseudomonadota</taxon>
        <taxon>Gammaproteobacteria</taxon>
        <taxon>Alteromonadales</taxon>
        <taxon>Pseudoalteromonadaceae</taxon>
        <taxon>Psychrosphaera</taxon>
    </lineage>
</organism>